<sequence>MINNTYDQEGDINHQKLANISPISRPYSGSNNPRIVRVSREFGGKDRHSKVLTVKGLRDRRIRLSVPTAIQLYHLQDQLGLSQPSKVIDWLLDATKDDIDKLPPLQMTPEGFNRFHIPPKFVPQDFNSTQLAFSPFFNALNYDHNLIDGINQQRTNKGKEAMQAENKYCNYSYDHLQPSSNLSISRFSHQPADGNYASILPYSSLSSTSDPQFFSCFSGATTPSFFPPYLMPNHFQFLSSSNSVPLNLIDSTQEKVVPFGLNMNSKVSPQSNDDG</sequence>
<dbReference type="EMBL" id="LEKV01008101">
    <property type="protein sequence ID" value="KVG47790.1"/>
    <property type="molecule type" value="Genomic_DNA"/>
</dbReference>
<keyword evidence="8" id="KW-1185">Reference proteome</keyword>
<organism evidence="7 8">
    <name type="scientific">Cynara cardunculus var. scolymus</name>
    <name type="common">Globe artichoke</name>
    <name type="synonym">Cynara scolymus</name>
    <dbReference type="NCBI Taxonomy" id="59895"/>
    <lineage>
        <taxon>Eukaryota</taxon>
        <taxon>Viridiplantae</taxon>
        <taxon>Streptophyta</taxon>
        <taxon>Embryophyta</taxon>
        <taxon>Tracheophyta</taxon>
        <taxon>Spermatophyta</taxon>
        <taxon>Magnoliopsida</taxon>
        <taxon>eudicotyledons</taxon>
        <taxon>Gunneridae</taxon>
        <taxon>Pentapetalae</taxon>
        <taxon>asterids</taxon>
        <taxon>campanulids</taxon>
        <taxon>Asterales</taxon>
        <taxon>Asteraceae</taxon>
        <taxon>Carduoideae</taxon>
        <taxon>Cardueae</taxon>
        <taxon>Carduinae</taxon>
        <taxon>Cynara</taxon>
    </lineage>
</organism>
<dbReference type="AlphaFoldDB" id="A0A103QE77"/>
<proteinExistence type="predicted"/>
<dbReference type="InterPro" id="IPR017887">
    <property type="entry name" value="TF_TCP_subgr"/>
</dbReference>
<keyword evidence="2" id="KW-0805">Transcription regulation</keyword>
<evidence type="ECO:0000313" key="7">
    <source>
        <dbReference type="EMBL" id="KVG47790.1"/>
    </source>
</evidence>
<keyword evidence="4" id="KW-0804">Transcription</keyword>
<evidence type="ECO:0000259" key="6">
    <source>
        <dbReference type="PROSITE" id="PS51369"/>
    </source>
</evidence>
<feature type="domain" description="TCP" evidence="6">
    <location>
        <begin position="44"/>
        <end position="102"/>
    </location>
</feature>
<evidence type="ECO:0000313" key="8">
    <source>
        <dbReference type="Proteomes" id="UP000243975"/>
    </source>
</evidence>
<dbReference type="GO" id="GO:0003700">
    <property type="term" value="F:DNA-binding transcription factor activity"/>
    <property type="evidence" value="ECO:0007669"/>
    <property type="project" value="InterPro"/>
</dbReference>
<dbReference type="PROSITE" id="PS51369">
    <property type="entry name" value="TCP"/>
    <property type="match status" value="1"/>
</dbReference>
<dbReference type="GO" id="GO:0043565">
    <property type="term" value="F:sequence-specific DNA binding"/>
    <property type="evidence" value="ECO:0007669"/>
    <property type="project" value="TreeGrafter"/>
</dbReference>
<dbReference type="OrthoDB" id="1889307at2759"/>
<dbReference type="PANTHER" id="PTHR31072:SF268">
    <property type="entry name" value="TCP DOMAIN-CONTAINING PROTEIN"/>
    <property type="match status" value="1"/>
</dbReference>
<reference evidence="7 8" key="1">
    <citation type="journal article" date="2016" name="Sci. Rep.">
        <title>The genome sequence of the outbreeding globe artichoke constructed de novo incorporating a phase-aware low-pass sequencing strategy of F1 progeny.</title>
        <authorList>
            <person name="Scaglione D."/>
            <person name="Reyes-Chin-Wo S."/>
            <person name="Acquadro A."/>
            <person name="Froenicke L."/>
            <person name="Portis E."/>
            <person name="Beitel C."/>
            <person name="Tirone M."/>
            <person name="Mauro R."/>
            <person name="Lo Monaco A."/>
            <person name="Mauromicale G."/>
            <person name="Faccioli P."/>
            <person name="Cattivelli L."/>
            <person name="Rieseberg L."/>
            <person name="Michelmore R."/>
            <person name="Lanteri S."/>
        </authorList>
    </citation>
    <scope>NUCLEOTIDE SEQUENCE [LARGE SCALE GENOMIC DNA]</scope>
    <source>
        <strain evidence="7">2C</strain>
    </source>
</reference>
<keyword evidence="3" id="KW-0238">DNA-binding</keyword>
<evidence type="ECO:0000256" key="2">
    <source>
        <dbReference type="ARBA" id="ARBA00023015"/>
    </source>
</evidence>
<dbReference type="InterPro" id="IPR005333">
    <property type="entry name" value="Transcription_factor_TCP"/>
</dbReference>
<evidence type="ECO:0000256" key="5">
    <source>
        <dbReference type="ARBA" id="ARBA00023242"/>
    </source>
</evidence>
<comment type="subcellular location">
    <subcellularLocation>
        <location evidence="1">Nucleus</location>
    </subcellularLocation>
</comment>
<dbReference type="Pfam" id="PF03634">
    <property type="entry name" value="TCP"/>
    <property type="match status" value="1"/>
</dbReference>
<evidence type="ECO:0000256" key="3">
    <source>
        <dbReference type="ARBA" id="ARBA00023125"/>
    </source>
</evidence>
<dbReference type="Proteomes" id="UP000243975">
    <property type="component" value="Unassembled WGS sequence"/>
</dbReference>
<gene>
    <name evidence="7" type="ORF">Ccrd_026393</name>
</gene>
<name>A0A103QE77_CYNCS</name>
<dbReference type="STRING" id="59895.A0A103QE77"/>
<protein>
    <submittedName>
        <fullName evidence="7">Transcription factor, TCP</fullName>
    </submittedName>
</protein>
<evidence type="ECO:0000256" key="1">
    <source>
        <dbReference type="ARBA" id="ARBA00004123"/>
    </source>
</evidence>
<dbReference type="Gramene" id="KVG47790">
    <property type="protein sequence ID" value="KVG47790"/>
    <property type="gene ID" value="Ccrd_026393"/>
</dbReference>
<dbReference type="OMA" id="KMINNTY"/>
<accession>A0A103QE77</accession>
<dbReference type="PANTHER" id="PTHR31072">
    <property type="entry name" value="TRANSCRIPTION FACTOR TCP4-RELATED"/>
    <property type="match status" value="1"/>
</dbReference>
<evidence type="ECO:0000256" key="4">
    <source>
        <dbReference type="ARBA" id="ARBA00023163"/>
    </source>
</evidence>
<dbReference type="GO" id="GO:0005634">
    <property type="term" value="C:nucleus"/>
    <property type="evidence" value="ECO:0007669"/>
    <property type="project" value="UniProtKB-SubCell"/>
</dbReference>
<keyword evidence="5" id="KW-0539">Nucleus</keyword>
<comment type="caution">
    <text evidence="7">The sequence shown here is derived from an EMBL/GenBank/DDBJ whole genome shotgun (WGS) entry which is preliminary data.</text>
</comment>